<name>A0A9P7QKT0_9HYPO</name>
<accession>A0A9P7QKT0</accession>
<organism evidence="1 2">
    <name type="scientific">Claviceps aff. purpurea</name>
    <dbReference type="NCBI Taxonomy" id="1967640"/>
    <lineage>
        <taxon>Eukaryota</taxon>
        <taxon>Fungi</taxon>
        <taxon>Dikarya</taxon>
        <taxon>Ascomycota</taxon>
        <taxon>Pezizomycotina</taxon>
        <taxon>Sordariomycetes</taxon>
        <taxon>Hypocreomycetidae</taxon>
        <taxon>Hypocreales</taxon>
        <taxon>Clavicipitaceae</taxon>
        <taxon>Claviceps</taxon>
    </lineage>
</organism>
<protein>
    <submittedName>
        <fullName evidence="1">Uncharacterized protein</fullName>
    </submittedName>
</protein>
<gene>
    <name evidence="1" type="ORF">E4U09_007017</name>
</gene>
<comment type="caution">
    <text evidence="1">The sequence shown here is derived from an EMBL/GenBank/DDBJ whole genome shotgun (WGS) entry which is preliminary data.</text>
</comment>
<keyword evidence="2" id="KW-1185">Reference proteome</keyword>
<reference evidence="1 2" key="1">
    <citation type="journal article" date="2020" name="bioRxiv">
        <title>Whole genome comparisons of ergot fungi reveals the divergence and evolution of species within the genus Claviceps are the result of varying mechanisms driving genome evolution and host range expansion.</title>
        <authorList>
            <person name="Wyka S.A."/>
            <person name="Mondo S.J."/>
            <person name="Liu M."/>
            <person name="Dettman J."/>
            <person name="Nalam V."/>
            <person name="Broders K.D."/>
        </authorList>
    </citation>
    <scope>NUCLEOTIDE SEQUENCE [LARGE SCALE GENOMIC DNA]</scope>
    <source>
        <strain evidence="1 2">Clav52</strain>
    </source>
</reference>
<dbReference type="EMBL" id="SRRH01000068">
    <property type="protein sequence ID" value="KAG6300363.1"/>
    <property type="molecule type" value="Genomic_DNA"/>
</dbReference>
<dbReference type="AlphaFoldDB" id="A0A9P7QKT0"/>
<dbReference type="Proteomes" id="UP000707071">
    <property type="component" value="Unassembled WGS sequence"/>
</dbReference>
<proteinExistence type="predicted"/>
<evidence type="ECO:0000313" key="2">
    <source>
        <dbReference type="Proteomes" id="UP000707071"/>
    </source>
</evidence>
<evidence type="ECO:0000313" key="1">
    <source>
        <dbReference type="EMBL" id="KAG6300363.1"/>
    </source>
</evidence>
<sequence length="118" mass="13404">MLISEVTEEYTTNWEARNLGVKWTGSERRIMTTRTVAAAARNFESSHLGHCSFLRIFLPWRSTSPGVEVAEDITVKAAEIVDSLDDDADKHESTTQVAIPEMMTNQRLIEERHTAIKR</sequence>